<protein>
    <recommendedName>
        <fullName evidence="1">Hedgehog/Intein (Hint) domain-containing protein</fullName>
    </recommendedName>
</protein>
<dbReference type="Gene3D" id="2.160.20.20">
    <property type="match status" value="2"/>
</dbReference>
<dbReference type="Proteomes" id="UP000597459">
    <property type="component" value="Unassembled WGS sequence"/>
</dbReference>
<evidence type="ECO:0000313" key="2">
    <source>
        <dbReference type="EMBL" id="NHO52681.1"/>
    </source>
</evidence>
<comment type="caution">
    <text evidence="2">The sequence shown here is derived from an EMBL/GenBank/DDBJ whole genome shotgun (WGS) entry which is preliminary data.</text>
</comment>
<dbReference type="Pfam" id="PF13403">
    <property type="entry name" value="Hint_2"/>
    <property type="match status" value="1"/>
</dbReference>
<evidence type="ECO:0000313" key="3">
    <source>
        <dbReference type="Proteomes" id="UP000597459"/>
    </source>
</evidence>
<sequence>MRQYSRNVSTRLETNLLKETFSRPALHPRLREVSVMVMSSTVTSNNAIIVSGQTATIPNGDVVSGTLVVGGGTLVTSGDAVDTQLQGTAAGSAKEIVVSGGTERKVVVASGSLDVQSGGELGSASAAQGGDIALDPGAHASAITVGTGSYLTISAADVRNVMLEGGSVDITSAAVPLSTVSDGTVTLRADVNANGLTVGSGGTLYLAGGTASGTVISGSGAQEEILEAPRTGGATETQFVIISGGQQILSDGANAMEGTISAGGQQRLSSNASVSHMTIASGGIQSLESGAVGGDETIESGGSVFLNGGTLAFSSQTTVEGHLSGSGTISETASASTVTFEAGALANFSGAVVLSNGSVEIANGTETNGIQFDFSGSGNESLILGSLPTSPLQVSGFGTTDRIVLSGITSGATLSIQDGSHVEIESGGSTIETLILDSGVDYTGAQLVLTETAGGQAAVLTMGGQTSGYAGNVITAGSVSAHVSSGMGDLVPDGARTIGTSVDNGGRLYINGTAIQDEIRGLEVLSSGGQTLQTVVHASGSETVLAGGQATSTTVDGGTQTILGGSATDTFVTGEVDFLGENMIAGTQIIRDGGVATHTTLTAASAEAMFPGEPMYSDAYQYVQDGGTAVDTTMTGIHGVWYMHMTLQWANGTMHQVVSSGGTAIRTTAKMNAVVDVLSGGTATDTMLDGGTLILEVGAKYTGTLTFLPNTQASFNYDQYATASTVRASMAQLQGITIEGFDAIGSISQAGAYFTYNPPYTSISTINQIDISDLTFAGSANEIDTGHIGADGSLTVTEGGQSTTLHLDGTFGSDFYFQKAADGGTLITYGVPCYCPGTQIATPEGERAIESLAIGDMVLTASGQVRPIRWIGRRSYDGRFAAGNPDIMPVLIMAGALGAGLPRRNLRVSPLHAMALEGHLIPASLLVNGVTITQPTRARQVDYIHIELDTHDLLLAEGAASETFVDDGSRNMFHNADEFATLYPDAQMAHSDAALFCLPRLEDGPLLEAISARLSTYAPTVLAHTHVAGFVDVITENRVEGWARCDMDPNQARELVIFADDVEIARVTADRFRADLTENGQFSGQHSFAIITDSRVSPASVRVVDAETGQPLPLAGTPVAHRMAA</sequence>
<keyword evidence="3" id="KW-1185">Reference proteome</keyword>
<dbReference type="NCBIfam" id="TIGR04415">
    <property type="entry name" value="O_hepto_targRPT"/>
    <property type="match status" value="2"/>
</dbReference>
<reference evidence="2" key="1">
    <citation type="submission" date="2019-11" db="EMBL/GenBank/DDBJ databases">
        <title>Description of new Acetobacter species.</title>
        <authorList>
            <person name="Cleenwerck I."/>
            <person name="Sombolestani A.S."/>
        </authorList>
    </citation>
    <scope>NUCLEOTIDE SEQUENCE</scope>
    <source>
        <strain evidence="2">LMG 1626</strain>
    </source>
</reference>
<dbReference type="Gene3D" id="2.170.16.10">
    <property type="entry name" value="Hedgehog/Intein (Hint) domain"/>
    <property type="match status" value="1"/>
</dbReference>
<organism evidence="2 3">
    <name type="scientific">Acetobacter estunensis</name>
    <dbReference type="NCBI Taxonomy" id="104097"/>
    <lineage>
        <taxon>Bacteria</taxon>
        <taxon>Pseudomonadati</taxon>
        <taxon>Pseudomonadota</taxon>
        <taxon>Alphaproteobacteria</taxon>
        <taxon>Acetobacterales</taxon>
        <taxon>Acetobacteraceae</taxon>
        <taxon>Acetobacter</taxon>
    </lineage>
</organism>
<dbReference type="InterPro" id="IPR036844">
    <property type="entry name" value="Hint_dom_sf"/>
</dbReference>
<gene>
    <name evidence="2" type="ORF">GOB87_01710</name>
</gene>
<dbReference type="InterPro" id="IPR012332">
    <property type="entry name" value="Autotransporter_pectin_lyase_C"/>
</dbReference>
<evidence type="ECO:0000259" key="1">
    <source>
        <dbReference type="Pfam" id="PF13403"/>
    </source>
</evidence>
<dbReference type="EMBL" id="WOTH01000002">
    <property type="protein sequence ID" value="NHO52681.1"/>
    <property type="molecule type" value="Genomic_DNA"/>
</dbReference>
<proteinExistence type="predicted"/>
<feature type="domain" description="Hedgehog/Intein (Hint)" evidence="1">
    <location>
        <begin position="832"/>
        <end position="967"/>
    </location>
</feature>
<dbReference type="InterPro" id="IPR028992">
    <property type="entry name" value="Hedgehog/Intein_dom"/>
</dbReference>
<name>A0A967B5V2_9PROT</name>
<accession>A0A967B5V2</accession>
<dbReference type="SUPFAM" id="SSF51294">
    <property type="entry name" value="Hedgehog/intein (Hint) domain"/>
    <property type="match status" value="1"/>
</dbReference>
<dbReference type="AlphaFoldDB" id="A0A967B5V2"/>
<dbReference type="InterPro" id="IPR030930">
    <property type="entry name" value="AIDA"/>
</dbReference>